<evidence type="ECO:0000313" key="5">
    <source>
        <dbReference type="EMBL" id="MBK1834632.1"/>
    </source>
</evidence>
<dbReference type="PROSITE" id="PS01124">
    <property type="entry name" value="HTH_ARAC_FAMILY_2"/>
    <property type="match status" value="1"/>
</dbReference>
<dbReference type="PANTHER" id="PTHR30146">
    <property type="entry name" value="LACI-RELATED TRANSCRIPTIONAL REPRESSOR"/>
    <property type="match status" value="1"/>
</dbReference>
<reference evidence="5" key="1">
    <citation type="submission" date="2021-01" db="EMBL/GenBank/DDBJ databases">
        <title>Modified the classification status of verrucomicrobia.</title>
        <authorList>
            <person name="Feng X."/>
        </authorList>
    </citation>
    <scope>NUCLEOTIDE SEQUENCE</scope>
    <source>
        <strain evidence="5">KCTC 12986</strain>
    </source>
</reference>
<dbReference type="Pfam" id="PF13377">
    <property type="entry name" value="Peripla_BP_3"/>
    <property type="match status" value="1"/>
</dbReference>
<sequence length="392" mass="43580">MALLEKRYKVGVRLIDWAQGFGNRIFGGILDFLREGHEFELEFEQPSGGDLPKVKIDADWEGDGLLVFRYTAAEARAWAEKGIQVVNLSVEQPTGGPHFPRVTMDNVFCGRQAAERFKRLGLRQFVYWHDPNRTYSAERLQGFREALREDGFDCEVLSVPAATYPKRTRARQVAQAGWRQLAPLEPPYGIFAKDDIAAVCAVRVLAQLGVKVPGDAVVLGVADDIVYCHATNPPLSSLRFPGKKIGYEAASLLYRQMSGYGVASHSRVLVPSPGVVERESTGMVTLADELVRRAVEIMREEVVQGGLTAGELARRLGVSREQLRLRFHAVFGHGPKQEMDAIRAARIQDYLIGTGLTLQAIAERTGFGAQDELCRFFKRVTGDQPGVHRKSR</sequence>
<dbReference type="RefSeq" id="WP_200392067.1">
    <property type="nucleotide sequence ID" value="NZ_JAENIO010000028.1"/>
</dbReference>
<evidence type="ECO:0000256" key="1">
    <source>
        <dbReference type="ARBA" id="ARBA00023015"/>
    </source>
</evidence>
<dbReference type="Pfam" id="PF12833">
    <property type="entry name" value="HTH_18"/>
    <property type="match status" value="1"/>
</dbReference>
<dbReference type="AlphaFoldDB" id="A0A934VMU2"/>
<evidence type="ECO:0000313" key="6">
    <source>
        <dbReference type="Proteomes" id="UP000604083"/>
    </source>
</evidence>
<dbReference type="SMART" id="SM00342">
    <property type="entry name" value="HTH_ARAC"/>
    <property type="match status" value="1"/>
</dbReference>
<dbReference type="InterPro" id="IPR046335">
    <property type="entry name" value="LacI/GalR-like_sensor"/>
</dbReference>
<evidence type="ECO:0000259" key="4">
    <source>
        <dbReference type="PROSITE" id="PS01124"/>
    </source>
</evidence>
<dbReference type="Gene3D" id="1.10.10.60">
    <property type="entry name" value="Homeodomain-like"/>
    <property type="match status" value="1"/>
</dbReference>
<dbReference type="Proteomes" id="UP000604083">
    <property type="component" value="Unassembled WGS sequence"/>
</dbReference>
<feature type="domain" description="HTH araC/xylS-type" evidence="4">
    <location>
        <begin position="292"/>
        <end position="391"/>
    </location>
</feature>
<protein>
    <submittedName>
        <fullName evidence="5">Substrate-binding domain-containing protein</fullName>
    </submittedName>
</protein>
<comment type="caution">
    <text evidence="5">The sequence shown here is derived from an EMBL/GenBank/DDBJ whole genome shotgun (WGS) entry which is preliminary data.</text>
</comment>
<dbReference type="GO" id="GO:0003700">
    <property type="term" value="F:DNA-binding transcription factor activity"/>
    <property type="evidence" value="ECO:0007669"/>
    <property type="project" value="InterPro"/>
</dbReference>
<dbReference type="InterPro" id="IPR018060">
    <property type="entry name" value="HTH_AraC"/>
</dbReference>
<evidence type="ECO:0000256" key="3">
    <source>
        <dbReference type="ARBA" id="ARBA00023163"/>
    </source>
</evidence>
<gene>
    <name evidence="5" type="ORF">JIN78_11220</name>
</gene>
<dbReference type="SUPFAM" id="SSF46689">
    <property type="entry name" value="Homeodomain-like"/>
    <property type="match status" value="1"/>
</dbReference>
<dbReference type="InterPro" id="IPR028082">
    <property type="entry name" value="Peripla_BP_I"/>
</dbReference>
<dbReference type="InterPro" id="IPR009057">
    <property type="entry name" value="Homeodomain-like_sf"/>
</dbReference>
<keyword evidence="3" id="KW-0804">Transcription</keyword>
<dbReference type="SUPFAM" id="SSF53822">
    <property type="entry name" value="Periplasmic binding protein-like I"/>
    <property type="match status" value="1"/>
</dbReference>
<dbReference type="EMBL" id="JAENIO010000028">
    <property type="protein sequence ID" value="MBK1834632.1"/>
    <property type="molecule type" value="Genomic_DNA"/>
</dbReference>
<proteinExistence type="predicted"/>
<keyword evidence="1" id="KW-0805">Transcription regulation</keyword>
<dbReference type="GO" id="GO:0000976">
    <property type="term" value="F:transcription cis-regulatory region binding"/>
    <property type="evidence" value="ECO:0007669"/>
    <property type="project" value="TreeGrafter"/>
</dbReference>
<dbReference type="PANTHER" id="PTHR30146:SF24">
    <property type="entry name" value="XYLOSE OPERON REGULATORY PROTEIN"/>
    <property type="match status" value="1"/>
</dbReference>
<keyword evidence="6" id="KW-1185">Reference proteome</keyword>
<name>A0A934VMU2_9BACT</name>
<organism evidence="5 6">
    <name type="scientific">Roseibacillus ishigakijimensis</name>
    <dbReference type="NCBI Taxonomy" id="454146"/>
    <lineage>
        <taxon>Bacteria</taxon>
        <taxon>Pseudomonadati</taxon>
        <taxon>Verrucomicrobiota</taxon>
        <taxon>Verrucomicrobiia</taxon>
        <taxon>Verrucomicrobiales</taxon>
        <taxon>Verrucomicrobiaceae</taxon>
        <taxon>Roseibacillus</taxon>
    </lineage>
</organism>
<accession>A0A934VMU2</accession>
<dbReference type="Gene3D" id="3.40.50.2300">
    <property type="match status" value="2"/>
</dbReference>
<keyword evidence="2" id="KW-0238">DNA-binding</keyword>
<evidence type="ECO:0000256" key="2">
    <source>
        <dbReference type="ARBA" id="ARBA00023125"/>
    </source>
</evidence>